<evidence type="ECO:0000256" key="1">
    <source>
        <dbReference type="ARBA" id="ARBA00022475"/>
    </source>
</evidence>
<dbReference type="RefSeq" id="WP_107350623.1">
    <property type="nucleotide sequence ID" value="NZ_PYMH01000011.1"/>
</dbReference>
<proteinExistence type="inferred from homology"/>
<evidence type="ECO:0000256" key="4">
    <source>
        <dbReference type="ARBA" id="ARBA00022692"/>
    </source>
</evidence>
<dbReference type="GO" id="GO:0005886">
    <property type="term" value="C:plasma membrane"/>
    <property type="evidence" value="ECO:0007669"/>
    <property type="project" value="UniProtKB-SubCell"/>
</dbReference>
<gene>
    <name evidence="8 12" type="primary">zipA</name>
    <name evidence="12" type="ORF">C9I99_20125</name>
</gene>
<dbReference type="Pfam" id="PF04354">
    <property type="entry name" value="ZipA_C"/>
    <property type="match status" value="1"/>
</dbReference>
<protein>
    <recommendedName>
        <fullName evidence="8 9">Cell division protein ZipA</fullName>
    </recommendedName>
</protein>
<feature type="compositionally biased region" description="Basic and acidic residues" evidence="10">
    <location>
        <begin position="74"/>
        <end position="83"/>
    </location>
</feature>
<dbReference type="Gene3D" id="3.30.1400.10">
    <property type="entry name" value="ZipA, C-terminal FtsZ-binding domain"/>
    <property type="match status" value="1"/>
</dbReference>
<organism evidence="12 13">
    <name type="scientific">Photobacterium lutimaris</name>
    <dbReference type="NCBI Taxonomy" id="388278"/>
    <lineage>
        <taxon>Bacteria</taxon>
        <taxon>Pseudomonadati</taxon>
        <taxon>Pseudomonadota</taxon>
        <taxon>Gammaproteobacteria</taxon>
        <taxon>Vibrionales</taxon>
        <taxon>Vibrionaceae</taxon>
        <taxon>Photobacterium</taxon>
    </lineage>
</organism>
<evidence type="ECO:0000256" key="2">
    <source>
        <dbReference type="ARBA" id="ARBA00022519"/>
    </source>
</evidence>
<dbReference type="AlphaFoldDB" id="A0A2T3IUR3"/>
<keyword evidence="1 8" id="KW-1003">Cell membrane</keyword>
<feature type="compositionally biased region" description="Low complexity" evidence="10">
    <location>
        <begin position="172"/>
        <end position="185"/>
    </location>
</feature>
<dbReference type="PANTHER" id="PTHR38685">
    <property type="entry name" value="CELL DIVISION PROTEIN ZIPA"/>
    <property type="match status" value="1"/>
</dbReference>
<evidence type="ECO:0000313" key="12">
    <source>
        <dbReference type="EMBL" id="PSU32119.1"/>
    </source>
</evidence>
<keyword evidence="2 8" id="KW-0997">Cell inner membrane</keyword>
<dbReference type="HAMAP" id="MF_00509">
    <property type="entry name" value="ZipA"/>
    <property type="match status" value="1"/>
</dbReference>
<evidence type="ECO:0000256" key="3">
    <source>
        <dbReference type="ARBA" id="ARBA00022618"/>
    </source>
</evidence>
<dbReference type="NCBIfam" id="TIGR02205">
    <property type="entry name" value="septum_zipA"/>
    <property type="match status" value="1"/>
</dbReference>
<keyword evidence="3 8" id="KW-0132">Cell division</keyword>
<dbReference type="GO" id="GO:0032153">
    <property type="term" value="C:cell division site"/>
    <property type="evidence" value="ECO:0007669"/>
    <property type="project" value="UniProtKB-UniRule"/>
</dbReference>
<feature type="region of interest" description="Disordered" evidence="10">
    <location>
        <begin position="32"/>
        <end position="83"/>
    </location>
</feature>
<evidence type="ECO:0000256" key="8">
    <source>
        <dbReference type="HAMAP-Rule" id="MF_00509"/>
    </source>
</evidence>
<comment type="subcellular location">
    <subcellularLocation>
        <location evidence="8">Cell inner membrane</location>
        <topology evidence="8">Single-pass type I membrane protein</topology>
    </subcellularLocation>
    <text evidence="8">Localizes to the Z ring in an FtsZ-dependent manner.</text>
</comment>
<dbReference type="GO" id="GO:0000917">
    <property type="term" value="P:division septum assembly"/>
    <property type="evidence" value="ECO:0007669"/>
    <property type="project" value="TreeGrafter"/>
</dbReference>
<feature type="transmembrane region" description="Helical" evidence="8">
    <location>
        <begin position="6"/>
        <end position="25"/>
    </location>
</feature>
<feature type="domain" description="ZipA C-terminal FtsZ-binding" evidence="11">
    <location>
        <begin position="256"/>
        <end position="387"/>
    </location>
</feature>
<feature type="region of interest" description="Disordered" evidence="10">
    <location>
        <begin position="172"/>
        <end position="202"/>
    </location>
</feature>
<sequence length="391" mass="42291">MQELRLVLIIVGALAIAGLLLHGLWSSRKEKPAKFGEKPLGKLNKASRDSEGFDKDGVGSVRVVGSENVPAEAPRQERKEPELHFGAKLEADPLLDGQAKAAPVPEVKNTPMEEPTAEKVAAPATTDNLAPAEPQAVKQEQIKQQPSIKAAEKVEPVLNVETAEHVTFDESASIESIESSQQAAQHTPSVNGAEPAIATSEPTSVAETVASVETAKSAEIAEPAVFEPTVEPILDVEETLPVEQPELPPVEAEVLPPDYLVLNVHSRNGEMFRGSRLFNAFEQNHLIFGENSVYHRHVDAVGTGPAIFSVTNMVHPAHFPEGGSDSFETPGVAFYLMLPAEVGRADQNFNLMLQTVQRIADSLGGDVLDHERNLITPHRISGYRDKAQRYS</sequence>
<comment type="similarity">
    <text evidence="8 9">Belongs to the ZipA family.</text>
</comment>
<dbReference type="Proteomes" id="UP000241222">
    <property type="component" value="Unassembled WGS sequence"/>
</dbReference>
<dbReference type="SUPFAM" id="SSF64383">
    <property type="entry name" value="Cell-division protein ZipA, C-terminal domain"/>
    <property type="match status" value="1"/>
</dbReference>
<comment type="caution">
    <text evidence="12">The sequence shown here is derived from an EMBL/GenBank/DDBJ whole genome shotgun (WGS) entry which is preliminary data.</text>
</comment>
<evidence type="ECO:0000256" key="7">
    <source>
        <dbReference type="ARBA" id="ARBA00023306"/>
    </source>
</evidence>
<feature type="region of interest" description="Disordered" evidence="10">
    <location>
        <begin position="105"/>
        <end position="128"/>
    </location>
</feature>
<feature type="compositionally biased region" description="Basic and acidic residues" evidence="10">
    <location>
        <begin position="32"/>
        <end position="57"/>
    </location>
</feature>
<evidence type="ECO:0000259" key="11">
    <source>
        <dbReference type="SMART" id="SM00771"/>
    </source>
</evidence>
<dbReference type="OrthoDB" id="7054914at2"/>
<dbReference type="GO" id="GO:0043093">
    <property type="term" value="P:FtsZ-dependent cytokinesis"/>
    <property type="evidence" value="ECO:0007669"/>
    <property type="project" value="UniProtKB-UniRule"/>
</dbReference>
<name>A0A2T3IUR3_9GAMM</name>
<evidence type="ECO:0000256" key="10">
    <source>
        <dbReference type="SAM" id="MobiDB-lite"/>
    </source>
</evidence>
<comment type="function">
    <text evidence="8 9">Essential cell division protein that stabilizes the FtsZ protofilaments by cross-linking them and that serves as a cytoplasmic membrane anchor for the Z ring. Also required for the recruitment to the septal ring of downstream cell division proteins.</text>
</comment>
<keyword evidence="6 8" id="KW-0472">Membrane</keyword>
<reference evidence="12 13" key="1">
    <citation type="submission" date="2018-03" db="EMBL/GenBank/DDBJ databases">
        <title>Whole genome sequencing of Histamine producing bacteria.</title>
        <authorList>
            <person name="Butler K."/>
        </authorList>
    </citation>
    <scope>NUCLEOTIDE SEQUENCE [LARGE SCALE GENOMIC DNA]</scope>
    <source>
        <strain evidence="12 13">JCM 13586</strain>
    </source>
</reference>
<evidence type="ECO:0000256" key="6">
    <source>
        <dbReference type="ARBA" id="ARBA00023136"/>
    </source>
</evidence>
<keyword evidence="7 8" id="KW-0131">Cell cycle</keyword>
<keyword evidence="4 8" id="KW-0812">Transmembrane</keyword>
<keyword evidence="13" id="KW-1185">Reference proteome</keyword>
<comment type="subunit">
    <text evidence="8">Interacts with FtsZ via their C-terminal domains.</text>
</comment>
<keyword evidence="5 8" id="KW-1133">Transmembrane helix</keyword>
<dbReference type="InterPro" id="IPR011919">
    <property type="entry name" value="Cell_div_ZipA"/>
</dbReference>
<dbReference type="EMBL" id="PYMH01000011">
    <property type="protein sequence ID" value="PSU32119.1"/>
    <property type="molecule type" value="Genomic_DNA"/>
</dbReference>
<accession>A0A2T3IUR3</accession>
<dbReference type="PANTHER" id="PTHR38685:SF1">
    <property type="entry name" value="CELL DIVISION PROTEIN ZIPA"/>
    <property type="match status" value="1"/>
</dbReference>
<evidence type="ECO:0000256" key="9">
    <source>
        <dbReference type="RuleBase" id="RU003612"/>
    </source>
</evidence>
<dbReference type="InterPro" id="IPR007449">
    <property type="entry name" value="ZipA_FtsZ-bd_C"/>
</dbReference>
<dbReference type="InterPro" id="IPR036765">
    <property type="entry name" value="ZipA_FtsZ-bd_C_sf"/>
</dbReference>
<evidence type="ECO:0000313" key="13">
    <source>
        <dbReference type="Proteomes" id="UP000241222"/>
    </source>
</evidence>
<evidence type="ECO:0000256" key="5">
    <source>
        <dbReference type="ARBA" id="ARBA00022989"/>
    </source>
</evidence>
<dbReference type="SMART" id="SM00771">
    <property type="entry name" value="ZipA_C"/>
    <property type="match status" value="1"/>
</dbReference>